<evidence type="ECO:0000256" key="6">
    <source>
        <dbReference type="ARBA" id="ARBA00023141"/>
    </source>
</evidence>
<proteinExistence type="inferred from homology"/>
<comment type="caution">
    <text evidence="10">The sequence shown here is derived from an EMBL/GenBank/DDBJ whole genome shotgun (WGS) entry which is preliminary data.</text>
</comment>
<dbReference type="EC" id="5.3.1.24" evidence="8"/>
<evidence type="ECO:0000313" key="10">
    <source>
        <dbReference type="EMBL" id="MFC4357180.1"/>
    </source>
</evidence>
<evidence type="ECO:0000256" key="2">
    <source>
        <dbReference type="ARBA" id="ARBA00004664"/>
    </source>
</evidence>
<keyword evidence="4 8" id="KW-0028">Amino-acid biosynthesis</keyword>
<name>A0ABD5P8K5_9EURY</name>
<evidence type="ECO:0000256" key="1">
    <source>
        <dbReference type="ARBA" id="ARBA00001164"/>
    </source>
</evidence>
<dbReference type="AlphaFoldDB" id="A0ABD5P8K5"/>
<dbReference type="InterPro" id="IPR001240">
    <property type="entry name" value="PRAI_dom"/>
</dbReference>
<accession>A0ABD5P8K5</accession>
<comment type="similarity">
    <text evidence="3 8">Belongs to the TrpF family.</text>
</comment>
<dbReference type="Proteomes" id="UP001595921">
    <property type="component" value="Unassembled WGS sequence"/>
</dbReference>
<feature type="domain" description="N-(5'phosphoribosyl) anthranilate isomerase (PRAI)" evidence="9">
    <location>
        <begin position="4"/>
        <end position="205"/>
    </location>
</feature>
<keyword evidence="11" id="KW-1185">Reference proteome</keyword>
<gene>
    <name evidence="8" type="primary">trpF</name>
    <name evidence="10" type="ORF">ACFO0N_04360</name>
</gene>
<dbReference type="PANTHER" id="PTHR42894:SF1">
    <property type="entry name" value="N-(5'-PHOSPHORIBOSYL)ANTHRANILATE ISOMERASE"/>
    <property type="match status" value="1"/>
</dbReference>
<dbReference type="EMBL" id="JBHSDS010000003">
    <property type="protein sequence ID" value="MFC4357180.1"/>
    <property type="molecule type" value="Genomic_DNA"/>
</dbReference>
<keyword evidence="5 8" id="KW-0822">Tryptophan biosynthesis</keyword>
<dbReference type="PANTHER" id="PTHR42894">
    <property type="entry name" value="N-(5'-PHOSPHORIBOSYL)ANTHRANILATE ISOMERASE"/>
    <property type="match status" value="1"/>
</dbReference>
<evidence type="ECO:0000313" key="11">
    <source>
        <dbReference type="Proteomes" id="UP001595921"/>
    </source>
</evidence>
<dbReference type="SUPFAM" id="SSF51366">
    <property type="entry name" value="Ribulose-phoshate binding barrel"/>
    <property type="match status" value="1"/>
</dbReference>
<dbReference type="Pfam" id="PF00697">
    <property type="entry name" value="PRAI"/>
    <property type="match status" value="1"/>
</dbReference>
<dbReference type="InterPro" id="IPR044643">
    <property type="entry name" value="TrpF_fam"/>
</dbReference>
<dbReference type="CDD" id="cd00405">
    <property type="entry name" value="PRAI"/>
    <property type="match status" value="1"/>
</dbReference>
<comment type="pathway">
    <text evidence="2 8">Amino-acid biosynthesis; L-tryptophan biosynthesis; L-tryptophan from chorismate: step 3/5.</text>
</comment>
<dbReference type="GO" id="GO:0000162">
    <property type="term" value="P:L-tryptophan biosynthetic process"/>
    <property type="evidence" value="ECO:0007669"/>
    <property type="project" value="UniProtKB-UniRule"/>
</dbReference>
<evidence type="ECO:0000256" key="8">
    <source>
        <dbReference type="HAMAP-Rule" id="MF_00135"/>
    </source>
</evidence>
<evidence type="ECO:0000259" key="9">
    <source>
        <dbReference type="Pfam" id="PF00697"/>
    </source>
</evidence>
<sequence length="224" mass="23248">MVGVKVCGVTRAADLRAVADAGADAVGVIADVSVDTPREVDPSEAASLVASAPPFLTTTLVTMPDSPERAVELAEIVQPDVLQLHADFDPDEFRFVRAETRSRLVAVVPSDEPNRALDLEGAVDAVLVDSVSEDGAGGTGRTHDWERTRELAASLPMPLILAGGLDPDNVADAVEAVGPYAVDVASGVEASGGVKDHDAVRAFVRSAKRAGEAVREDTDSEVAL</sequence>
<keyword evidence="7 8" id="KW-0413">Isomerase</keyword>
<evidence type="ECO:0000256" key="5">
    <source>
        <dbReference type="ARBA" id="ARBA00022822"/>
    </source>
</evidence>
<organism evidence="10 11">
    <name type="scientific">Halobium salinum</name>
    <dbReference type="NCBI Taxonomy" id="1364940"/>
    <lineage>
        <taxon>Archaea</taxon>
        <taxon>Methanobacteriati</taxon>
        <taxon>Methanobacteriota</taxon>
        <taxon>Stenosarchaea group</taxon>
        <taxon>Halobacteria</taxon>
        <taxon>Halobacteriales</taxon>
        <taxon>Haloferacaceae</taxon>
        <taxon>Halobium</taxon>
    </lineage>
</organism>
<reference evidence="10 11" key="1">
    <citation type="journal article" date="2019" name="Int. J. Syst. Evol. Microbiol.">
        <title>The Global Catalogue of Microorganisms (GCM) 10K type strain sequencing project: providing services to taxonomists for standard genome sequencing and annotation.</title>
        <authorList>
            <consortium name="The Broad Institute Genomics Platform"/>
            <consortium name="The Broad Institute Genome Sequencing Center for Infectious Disease"/>
            <person name="Wu L."/>
            <person name="Ma J."/>
        </authorList>
    </citation>
    <scope>NUCLEOTIDE SEQUENCE [LARGE SCALE GENOMIC DNA]</scope>
    <source>
        <strain evidence="10 11">CGMCC 1.12553</strain>
    </source>
</reference>
<dbReference type="RefSeq" id="WP_267622517.1">
    <property type="nucleotide sequence ID" value="NZ_JAODIW010000006.1"/>
</dbReference>
<evidence type="ECO:0000256" key="3">
    <source>
        <dbReference type="ARBA" id="ARBA00007571"/>
    </source>
</evidence>
<evidence type="ECO:0000256" key="7">
    <source>
        <dbReference type="ARBA" id="ARBA00023235"/>
    </source>
</evidence>
<dbReference type="InterPro" id="IPR013785">
    <property type="entry name" value="Aldolase_TIM"/>
</dbReference>
<dbReference type="InterPro" id="IPR011060">
    <property type="entry name" value="RibuloseP-bd_barrel"/>
</dbReference>
<evidence type="ECO:0000256" key="4">
    <source>
        <dbReference type="ARBA" id="ARBA00022605"/>
    </source>
</evidence>
<protein>
    <recommendedName>
        <fullName evidence="8">N-(5'-phosphoribosyl)anthranilate isomerase</fullName>
        <shortName evidence="8">PRAI</shortName>
        <ecNumber evidence="8">5.3.1.24</ecNumber>
    </recommendedName>
</protein>
<dbReference type="GO" id="GO:0004640">
    <property type="term" value="F:phosphoribosylanthranilate isomerase activity"/>
    <property type="evidence" value="ECO:0007669"/>
    <property type="project" value="UniProtKB-UniRule"/>
</dbReference>
<keyword evidence="6 8" id="KW-0057">Aromatic amino acid biosynthesis</keyword>
<dbReference type="Gene3D" id="3.20.20.70">
    <property type="entry name" value="Aldolase class I"/>
    <property type="match status" value="1"/>
</dbReference>
<dbReference type="HAMAP" id="MF_00135">
    <property type="entry name" value="PRAI"/>
    <property type="match status" value="1"/>
</dbReference>
<comment type="catalytic activity">
    <reaction evidence="1 8">
        <text>N-(5-phospho-beta-D-ribosyl)anthranilate = 1-(2-carboxyphenylamino)-1-deoxy-D-ribulose 5-phosphate</text>
        <dbReference type="Rhea" id="RHEA:21540"/>
        <dbReference type="ChEBI" id="CHEBI:18277"/>
        <dbReference type="ChEBI" id="CHEBI:58613"/>
        <dbReference type="EC" id="5.3.1.24"/>
    </reaction>
</comment>